<dbReference type="Proteomes" id="UP000823749">
    <property type="component" value="Chromosome 1"/>
</dbReference>
<dbReference type="AlphaFoldDB" id="A0AAV6LKA3"/>
<evidence type="ECO:0000256" key="1">
    <source>
        <dbReference type="SAM" id="MobiDB-lite"/>
    </source>
</evidence>
<feature type="compositionally biased region" description="Polar residues" evidence="1">
    <location>
        <begin position="279"/>
        <end position="292"/>
    </location>
</feature>
<reference evidence="2" key="1">
    <citation type="submission" date="2020-08" db="EMBL/GenBank/DDBJ databases">
        <title>Plant Genome Project.</title>
        <authorList>
            <person name="Zhang R.-G."/>
        </authorList>
    </citation>
    <scope>NUCLEOTIDE SEQUENCE</scope>
    <source>
        <strain evidence="2">WSP0</strain>
        <tissue evidence="2">Leaf</tissue>
    </source>
</reference>
<organism evidence="2 3">
    <name type="scientific">Rhododendron griersonianum</name>
    <dbReference type="NCBI Taxonomy" id="479676"/>
    <lineage>
        <taxon>Eukaryota</taxon>
        <taxon>Viridiplantae</taxon>
        <taxon>Streptophyta</taxon>
        <taxon>Embryophyta</taxon>
        <taxon>Tracheophyta</taxon>
        <taxon>Spermatophyta</taxon>
        <taxon>Magnoliopsida</taxon>
        <taxon>eudicotyledons</taxon>
        <taxon>Gunneridae</taxon>
        <taxon>Pentapetalae</taxon>
        <taxon>asterids</taxon>
        <taxon>Ericales</taxon>
        <taxon>Ericaceae</taxon>
        <taxon>Ericoideae</taxon>
        <taxon>Rhodoreae</taxon>
        <taxon>Rhododendron</taxon>
    </lineage>
</organism>
<feature type="region of interest" description="Disordered" evidence="1">
    <location>
        <begin position="126"/>
        <end position="150"/>
    </location>
</feature>
<proteinExistence type="predicted"/>
<dbReference type="PANTHER" id="PTHR34427">
    <property type="entry name" value="DUF4283 DOMAIN PROTEIN"/>
    <property type="match status" value="1"/>
</dbReference>
<feature type="region of interest" description="Disordered" evidence="1">
    <location>
        <begin position="272"/>
        <end position="294"/>
    </location>
</feature>
<protein>
    <recommendedName>
        <fullName evidence="4">DUF4283 domain-containing protein</fullName>
    </recommendedName>
</protein>
<sequence>MAWLKDWFLDLKQWDEDTALPCNRLIWLNCYGIPLHLWNSSTFKAIGQIWGNVIQISDDTLKGFSYSVDCTCQGCRVAEEIETGEKEEDADSAFEAHNLNKVDLIDTNSVAHCADVEKSQKEFVQVEKDTDRDKVDEHADSSNELSIGRETEPPLAIIDTVLGNNKIIKDMACEEHLWDSRLPLGNDTVQEGSATDTPAMDSQGTGAITPSLILGQELGAGLFKAWIGHKKSISLACSPSKSLLDRENSWSIVPYNKQSVGNCSVQPSIIPTSPSLSPQKQVNQVGNSNVESGKTKKKKNLVEILGYPIQSLPAKNRGGRKKKNKSVVFRAAATAIALSVSTEGISNRNRILLNESQAVW</sequence>
<evidence type="ECO:0000313" key="3">
    <source>
        <dbReference type="Proteomes" id="UP000823749"/>
    </source>
</evidence>
<dbReference type="EMBL" id="JACTNZ010000001">
    <property type="protein sequence ID" value="KAG5564402.1"/>
    <property type="molecule type" value="Genomic_DNA"/>
</dbReference>
<keyword evidence="3" id="KW-1185">Reference proteome</keyword>
<dbReference type="PANTHER" id="PTHR34427:SF5">
    <property type="entry name" value="DUF4283 DOMAIN-CONTAINING PROTEIN"/>
    <property type="match status" value="1"/>
</dbReference>
<evidence type="ECO:0000313" key="2">
    <source>
        <dbReference type="EMBL" id="KAG5564402.1"/>
    </source>
</evidence>
<accession>A0AAV6LKA3</accession>
<evidence type="ECO:0008006" key="4">
    <source>
        <dbReference type="Google" id="ProtNLM"/>
    </source>
</evidence>
<comment type="caution">
    <text evidence="2">The sequence shown here is derived from an EMBL/GenBank/DDBJ whole genome shotgun (WGS) entry which is preliminary data.</text>
</comment>
<name>A0AAV6LKA3_9ERIC</name>
<gene>
    <name evidence="2" type="ORF">RHGRI_000556</name>
</gene>